<proteinExistence type="predicted"/>
<gene>
    <name evidence="1" type="ORF">I551_1030</name>
</gene>
<evidence type="ECO:0000313" key="1">
    <source>
        <dbReference type="EMBL" id="EUA92464.1"/>
    </source>
</evidence>
<comment type="caution">
    <text evidence="1">The sequence shown here is derived from an EMBL/GenBank/DDBJ whole genome shotgun (WGS) entry which is preliminary data.</text>
</comment>
<evidence type="ECO:0000313" key="2">
    <source>
        <dbReference type="Proteomes" id="UP000020681"/>
    </source>
</evidence>
<dbReference type="EMBL" id="JAOL01000077">
    <property type="protein sequence ID" value="EUA92464.1"/>
    <property type="molecule type" value="Genomic_DNA"/>
</dbReference>
<sequence>MGELPRVMPMTLRSALRNELDGDMQFPERLARFAPGQMTAPCY</sequence>
<reference evidence="1 2" key="1">
    <citation type="submission" date="2014-01" db="EMBL/GenBank/DDBJ databases">
        <authorList>
            <person name="Dobos K."/>
            <person name="Lenaerts A."/>
            <person name="Ordway D."/>
            <person name="DeGroote M.A."/>
            <person name="Parker T."/>
            <person name="Sizemore C."/>
            <person name="Tallon L.J."/>
            <person name="Sadzewicz L.K."/>
            <person name="Sengamalay N."/>
            <person name="Fraser C.M."/>
            <person name="Hine E."/>
            <person name="Shefchek K.A."/>
            <person name="Das S.P."/>
            <person name="Tettelin H."/>
        </authorList>
    </citation>
    <scope>NUCLEOTIDE SEQUENCE [LARGE SCALE GENOMIC DNA]</scope>
    <source>
        <strain evidence="1 2">Harvey</strain>
    </source>
</reference>
<accession>A0ABP3ANJ2</accession>
<keyword evidence="2" id="KW-1185">Reference proteome</keyword>
<dbReference type="Proteomes" id="UP000020681">
    <property type="component" value="Unassembled WGS sequence"/>
</dbReference>
<organism evidence="1 2">
    <name type="scientific">Mycobacterium ulcerans str. Harvey</name>
    <dbReference type="NCBI Taxonomy" id="1299332"/>
    <lineage>
        <taxon>Bacteria</taxon>
        <taxon>Bacillati</taxon>
        <taxon>Actinomycetota</taxon>
        <taxon>Actinomycetes</taxon>
        <taxon>Mycobacteriales</taxon>
        <taxon>Mycobacteriaceae</taxon>
        <taxon>Mycobacterium</taxon>
        <taxon>Mycobacterium ulcerans group</taxon>
    </lineage>
</organism>
<name>A0ABP3ANJ2_MYCUL</name>
<protein>
    <submittedName>
        <fullName evidence="1">Uncharacterized protein</fullName>
    </submittedName>
</protein>